<gene>
    <name evidence="1" type="ORF">EV212_11630</name>
</gene>
<proteinExistence type="predicted"/>
<name>A0A4R2L5D3_9FIRM</name>
<keyword evidence="2" id="KW-1185">Reference proteome</keyword>
<sequence>MTFYDGRKKIRHWFPRVNHMTEDYTDYDDTPDTMIVNDTHDLPYIGDFPPKDDYSEHHFY</sequence>
<dbReference type="RefSeq" id="WP_132093793.1">
    <property type="nucleotide sequence ID" value="NZ_JANKAQ010000016.1"/>
</dbReference>
<dbReference type="AlphaFoldDB" id="A0A4R2L5D3"/>
<accession>A0A4R2L5D3</accession>
<organism evidence="1 2">
    <name type="scientific">Frisingicoccus caecimuris</name>
    <dbReference type="NCBI Taxonomy" id="1796636"/>
    <lineage>
        <taxon>Bacteria</taxon>
        <taxon>Bacillati</taxon>
        <taxon>Bacillota</taxon>
        <taxon>Clostridia</taxon>
        <taxon>Lachnospirales</taxon>
        <taxon>Lachnospiraceae</taxon>
        <taxon>Frisingicoccus</taxon>
    </lineage>
</organism>
<dbReference type="Proteomes" id="UP000295711">
    <property type="component" value="Unassembled WGS sequence"/>
</dbReference>
<dbReference type="EMBL" id="SLXA01000016">
    <property type="protein sequence ID" value="TCO82563.1"/>
    <property type="molecule type" value="Genomic_DNA"/>
</dbReference>
<evidence type="ECO:0000313" key="2">
    <source>
        <dbReference type="Proteomes" id="UP000295711"/>
    </source>
</evidence>
<reference evidence="1 2" key="1">
    <citation type="submission" date="2019-03" db="EMBL/GenBank/DDBJ databases">
        <title>Genomic Encyclopedia of Type Strains, Phase IV (KMG-IV): sequencing the most valuable type-strain genomes for metagenomic binning, comparative biology and taxonomic classification.</title>
        <authorList>
            <person name="Goeker M."/>
        </authorList>
    </citation>
    <scope>NUCLEOTIDE SEQUENCE [LARGE SCALE GENOMIC DNA]</scope>
    <source>
        <strain evidence="1 2">DSM 28559</strain>
    </source>
</reference>
<protein>
    <submittedName>
        <fullName evidence="1">Uncharacterized protein</fullName>
    </submittedName>
</protein>
<comment type="caution">
    <text evidence="1">The sequence shown here is derived from an EMBL/GenBank/DDBJ whole genome shotgun (WGS) entry which is preliminary data.</text>
</comment>
<evidence type="ECO:0000313" key="1">
    <source>
        <dbReference type="EMBL" id="TCO82563.1"/>
    </source>
</evidence>